<protein>
    <submittedName>
        <fullName evidence="1">Uncharacterized protein</fullName>
    </submittedName>
</protein>
<keyword evidence="2" id="KW-1185">Reference proteome</keyword>
<evidence type="ECO:0000313" key="1">
    <source>
        <dbReference type="EMBL" id="TMS18657.1"/>
    </source>
</evidence>
<proteinExistence type="predicted"/>
<name>A0ACD3RH33_LARCR</name>
<organism evidence="1 2">
    <name type="scientific">Larimichthys crocea</name>
    <name type="common">Large yellow croaker</name>
    <name type="synonym">Pseudosciaena crocea</name>
    <dbReference type="NCBI Taxonomy" id="215358"/>
    <lineage>
        <taxon>Eukaryota</taxon>
        <taxon>Metazoa</taxon>
        <taxon>Chordata</taxon>
        <taxon>Craniata</taxon>
        <taxon>Vertebrata</taxon>
        <taxon>Euteleostomi</taxon>
        <taxon>Actinopterygii</taxon>
        <taxon>Neopterygii</taxon>
        <taxon>Teleostei</taxon>
        <taxon>Neoteleostei</taxon>
        <taxon>Acanthomorphata</taxon>
        <taxon>Eupercaria</taxon>
        <taxon>Sciaenidae</taxon>
        <taxon>Larimichthys</taxon>
    </lineage>
</organism>
<dbReference type="Proteomes" id="UP000793456">
    <property type="component" value="Chromosome VI"/>
</dbReference>
<dbReference type="EMBL" id="CM011679">
    <property type="protein sequence ID" value="TMS18657.1"/>
    <property type="molecule type" value="Genomic_DNA"/>
</dbReference>
<accession>A0ACD3RH33</accession>
<comment type="caution">
    <text evidence="1">The sequence shown here is derived from an EMBL/GenBank/DDBJ whole genome shotgun (WGS) entry which is preliminary data.</text>
</comment>
<reference evidence="1" key="1">
    <citation type="submission" date="2018-11" db="EMBL/GenBank/DDBJ databases">
        <title>The sequence and de novo assembly of Larimichthys crocea genome using PacBio and Hi-C technologies.</title>
        <authorList>
            <person name="Xu P."/>
            <person name="Chen B."/>
            <person name="Zhou Z."/>
            <person name="Ke Q."/>
            <person name="Wu Y."/>
            <person name="Bai H."/>
            <person name="Pu F."/>
        </authorList>
    </citation>
    <scope>NUCLEOTIDE SEQUENCE</scope>
    <source>
        <tissue evidence="1">Muscle</tissue>
    </source>
</reference>
<evidence type="ECO:0000313" key="2">
    <source>
        <dbReference type="Proteomes" id="UP000793456"/>
    </source>
</evidence>
<sequence length="843" mass="95012">MADSRCCAIIRPPRDGGIRYRGLTQEQIRSVQVLPVDYEIEYICRGNRVIVGPKVRKCLPNGTWTDLSQHSRCLLLCPRVWTSLENGRVSSWPLGPPVEGTVLHYSCLPGFILMGRNSTQCNKMGKWDMPKPVCHYDRHYKVPLTVPNTMRVHTVQYTVKKSMQNYTKKIRETASPRKVNRVIGVNALHSDASPPGSSYGAVCSDELPRQCHNQSIKDILQVDNHYREGRLRRRRRGRDSGWTTFIVSLYMLSSYRPAAVAQIREELTETLTCLSASPSLITKAINSSSCGESFGRLFFSPHEHIESKVGVIENSVYSYAVVSLMQQEQEDMLEKSSAEGQQSKKESGDGKNYCLNSGVKSCFIMAKRQQTSAKLDLKSSLLKQPSSYQLSTNTRPVPELYTDMGSDPEVWSQAIAFGCKICFVLNINELLVYAMKERVECAVNVPEMIKMKMANNEVHALNPDYDYTELATVPGQWKLKAESVRKGERVIFSSFPPAHTSACSVPGNPVKPNVSPCSDLTTCAAKYAARVTRVTNHSAPKNQLQPPLKTRLRRFLRCHSAAECQWKRGKKKLYIGALFPMSGGWPGGQACLPAAQMALSLVNKRTDILPDYELELIHYDSMCDPGEATKLLYDLLYTEPIKIVLMPGCSSVSTLVAEAARMWNLIVLSYGSSSPALSNRQRFPTFFRTHPSATLHNPTRVQLFQKWKWTKIATIQQTTEVFTSERVKEAGIEISVRQSFLTDPAVAVKNLKRQDARIIVGLFYETEARKVFCEVYKEKLYGKKYVWFLIGWYADNWFKIKDPSINCTVEQMTEAVEGHVTTEIVMLNPETVRGASNLVRRAL</sequence>
<gene>
    <name evidence="1" type="ORF">E3U43_010983</name>
</gene>